<evidence type="ECO:0000256" key="1">
    <source>
        <dbReference type="ARBA" id="ARBA00004123"/>
    </source>
</evidence>
<dbReference type="Gene3D" id="1.20.5.170">
    <property type="match status" value="1"/>
</dbReference>
<dbReference type="PANTHER" id="PTHR40621">
    <property type="entry name" value="TRANSCRIPTION FACTOR KAPC-RELATED"/>
    <property type="match status" value="1"/>
</dbReference>
<dbReference type="Proteomes" id="UP001138500">
    <property type="component" value="Unassembled WGS sequence"/>
</dbReference>
<feature type="region of interest" description="Disordered" evidence="3">
    <location>
        <begin position="1"/>
        <end position="53"/>
    </location>
</feature>
<gene>
    <name evidence="4" type="ORF">Tdes44962_MAKER04089</name>
</gene>
<sequence>MAQLKVNKTSDPSRSEITSRGSLDAPSNENDALTASQKRRKQVYQAQKRHRNRQSDYVKKLESEITRLQRLDAKVSSQRAALAHENREMRDLLSRSEALPSDVRTTANGHVHDSDVYSMLGSGTVTIRYDPDIGHERVFVDKMDAAMRDAPPTSPETSGHADPPSPATATTPVEGDSWAALDFILALEHPCRSHVPHVGIAPDAHLPVACQTGLFHGHALTTTSAVLASASPSANPEPTWHLPHSEIDRLVELSAHLDLDDDQITPAQAYAAVRREVPCARDLRPVLEALRRPLALEVRCLGLGSVVPAQRFSEALDEVLRGVCGVTG</sequence>
<reference evidence="4 5" key="1">
    <citation type="journal article" date="2018" name="IMA Fungus">
        <title>IMA Genome-F 10: Nine draft genome sequences of Claviceps purpurea s.lat., including C. arundinis, C. humidiphila, and C. cf. spartinae, pseudomolecules for the pitch canker pathogen Fusarium circinatum, draft genome of Davidsoniella eucalypti, Grosmannia galeiformis, Quambalaria eucalypti, and Teratosphaeria destructans.</title>
        <authorList>
            <person name="Wingfield B.D."/>
            <person name="Liu M."/>
            <person name="Nguyen H.D."/>
            <person name="Lane F.A."/>
            <person name="Morgan S.W."/>
            <person name="De Vos L."/>
            <person name="Wilken P.M."/>
            <person name="Duong T.A."/>
            <person name="Aylward J."/>
            <person name="Coetzee M.P."/>
            <person name="Dadej K."/>
            <person name="De Beer Z.W."/>
            <person name="Findlay W."/>
            <person name="Havenga M."/>
            <person name="Kolarik M."/>
            <person name="Menzies J.G."/>
            <person name="Naidoo K."/>
            <person name="Pochopski O."/>
            <person name="Shoukouhi P."/>
            <person name="Santana Q.C."/>
            <person name="Seifert K.A."/>
            <person name="Soal N."/>
            <person name="Steenkamp E.T."/>
            <person name="Tatham C.T."/>
            <person name="van der Nest M.A."/>
            <person name="Wingfield M.J."/>
        </authorList>
    </citation>
    <scope>NUCLEOTIDE SEQUENCE [LARGE SCALE GENOMIC DNA]</scope>
    <source>
        <strain evidence="4">CMW44962</strain>
    </source>
</reference>
<dbReference type="GO" id="GO:0090575">
    <property type="term" value="C:RNA polymerase II transcription regulator complex"/>
    <property type="evidence" value="ECO:0007669"/>
    <property type="project" value="TreeGrafter"/>
</dbReference>
<evidence type="ECO:0000256" key="2">
    <source>
        <dbReference type="ARBA" id="ARBA00023242"/>
    </source>
</evidence>
<dbReference type="OrthoDB" id="2590011at2759"/>
<dbReference type="PANTHER" id="PTHR40621:SF6">
    <property type="entry name" value="AP-1-LIKE TRANSCRIPTION FACTOR YAP1-RELATED"/>
    <property type="match status" value="1"/>
</dbReference>
<dbReference type="GO" id="GO:0000976">
    <property type="term" value="F:transcription cis-regulatory region binding"/>
    <property type="evidence" value="ECO:0007669"/>
    <property type="project" value="InterPro"/>
</dbReference>
<accession>A0A9W7SN95</accession>
<dbReference type="AlphaFoldDB" id="A0A9W7SN95"/>
<comment type="caution">
    <text evidence="4">The sequence shown here is derived from an EMBL/GenBank/DDBJ whole genome shotgun (WGS) entry which is preliminary data.</text>
</comment>
<dbReference type="CDD" id="cd14688">
    <property type="entry name" value="bZIP_YAP"/>
    <property type="match status" value="1"/>
</dbReference>
<keyword evidence="2" id="KW-0539">Nucleus</keyword>
<feature type="compositionally biased region" description="Basic residues" evidence="3">
    <location>
        <begin position="37"/>
        <end position="52"/>
    </location>
</feature>
<dbReference type="GO" id="GO:0001228">
    <property type="term" value="F:DNA-binding transcription activator activity, RNA polymerase II-specific"/>
    <property type="evidence" value="ECO:0007669"/>
    <property type="project" value="TreeGrafter"/>
</dbReference>
<feature type="compositionally biased region" description="Polar residues" evidence="3">
    <location>
        <begin position="1"/>
        <end position="36"/>
    </location>
</feature>
<dbReference type="EMBL" id="RIBY02002101">
    <property type="protein sequence ID" value="KAH9825521.1"/>
    <property type="molecule type" value="Genomic_DNA"/>
</dbReference>
<name>A0A9W7SN95_9PEZI</name>
<organism evidence="4 5">
    <name type="scientific">Teratosphaeria destructans</name>
    <dbReference type="NCBI Taxonomy" id="418781"/>
    <lineage>
        <taxon>Eukaryota</taxon>
        <taxon>Fungi</taxon>
        <taxon>Dikarya</taxon>
        <taxon>Ascomycota</taxon>
        <taxon>Pezizomycotina</taxon>
        <taxon>Dothideomycetes</taxon>
        <taxon>Dothideomycetidae</taxon>
        <taxon>Mycosphaerellales</taxon>
        <taxon>Teratosphaeriaceae</taxon>
        <taxon>Teratosphaeria</taxon>
    </lineage>
</organism>
<comment type="subcellular location">
    <subcellularLocation>
        <location evidence="1">Nucleus</location>
    </subcellularLocation>
</comment>
<protein>
    <submittedName>
        <fullName evidence="4">Basic region leucin zipper</fullName>
    </submittedName>
</protein>
<reference evidence="4 5" key="2">
    <citation type="journal article" date="2021" name="Curr. Genet.">
        <title>Genetic response to nitrogen starvation in the aggressive Eucalyptus foliar pathogen Teratosphaeria destructans.</title>
        <authorList>
            <person name="Havenga M."/>
            <person name="Wingfield B.D."/>
            <person name="Wingfield M.J."/>
            <person name="Dreyer L.L."/>
            <person name="Roets F."/>
            <person name="Aylward J."/>
        </authorList>
    </citation>
    <scope>NUCLEOTIDE SEQUENCE [LARGE SCALE GENOMIC DNA]</scope>
    <source>
        <strain evidence="4">CMW44962</strain>
    </source>
</reference>
<feature type="region of interest" description="Disordered" evidence="3">
    <location>
        <begin position="147"/>
        <end position="173"/>
    </location>
</feature>
<evidence type="ECO:0000256" key="3">
    <source>
        <dbReference type="SAM" id="MobiDB-lite"/>
    </source>
</evidence>
<keyword evidence="5" id="KW-1185">Reference proteome</keyword>
<proteinExistence type="predicted"/>
<evidence type="ECO:0000313" key="4">
    <source>
        <dbReference type="EMBL" id="KAH9825521.1"/>
    </source>
</evidence>
<dbReference type="InterPro" id="IPR050936">
    <property type="entry name" value="AP-1-like"/>
</dbReference>
<evidence type="ECO:0000313" key="5">
    <source>
        <dbReference type="Proteomes" id="UP001138500"/>
    </source>
</evidence>